<protein>
    <submittedName>
        <fullName evidence="1">Uncharacterized protein</fullName>
    </submittedName>
</protein>
<reference evidence="1 2" key="1">
    <citation type="submission" date="2023-08" db="EMBL/GenBank/DDBJ databases">
        <authorList>
            <person name="Sharma P."/>
            <person name="Verma V."/>
            <person name="Mohan M.K."/>
            <person name="Dubey A.K."/>
        </authorList>
    </citation>
    <scope>NUCLEOTIDE SEQUENCE [LARGE SCALE GENOMIC DNA]</scope>
    <source>
        <strain evidence="1 2">ADP4</strain>
    </source>
</reference>
<name>A0ABU7X490_9ACTN</name>
<organism evidence="1 2">
    <name type="scientific">Streptomyces chrestomyceticus</name>
    <dbReference type="NCBI Taxonomy" id="68185"/>
    <lineage>
        <taxon>Bacteria</taxon>
        <taxon>Bacillati</taxon>
        <taxon>Actinomycetota</taxon>
        <taxon>Actinomycetes</taxon>
        <taxon>Kitasatosporales</taxon>
        <taxon>Streptomycetaceae</taxon>
        <taxon>Streptomyces</taxon>
    </lineage>
</organism>
<dbReference type="Proteomes" id="UP001348265">
    <property type="component" value="Unassembled WGS sequence"/>
</dbReference>
<accession>A0ABU7X490</accession>
<evidence type="ECO:0000313" key="2">
    <source>
        <dbReference type="Proteomes" id="UP001348265"/>
    </source>
</evidence>
<comment type="caution">
    <text evidence="1">The sequence shown here is derived from an EMBL/GenBank/DDBJ whole genome shotgun (WGS) entry which is preliminary data.</text>
</comment>
<sequence>MSLAQLVWIARHADLPVALAAQYLHDVGVHVGDLAETVRAALARVPIERQA</sequence>
<keyword evidence="2" id="KW-1185">Reference proteome</keyword>
<dbReference type="EMBL" id="JAVFKM010000029">
    <property type="protein sequence ID" value="MEF3118570.1"/>
    <property type="molecule type" value="Genomic_DNA"/>
</dbReference>
<gene>
    <name evidence="1" type="ORF">RB636_36025</name>
</gene>
<dbReference type="RefSeq" id="WP_331789605.1">
    <property type="nucleotide sequence ID" value="NZ_JAVFKM010000029.1"/>
</dbReference>
<evidence type="ECO:0000313" key="1">
    <source>
        <dbReference type="EMBL" id="MEF3118570.1"/>
    </source>
</evidence>
<proteinExistence type="predicted"/>